<gene>
    <name evidence="2" type="ORF">GCM10009754_68070</name>
</gene>
<evidence type="ECO:0000313" key="2">
    <source>
        <dbReference type="EMBL" id="GAA1981633.1"/>
    </source>
</evidence>
<comment type="caution">
    <text evidence="2">The sequence shown here is derived from an EMBL/GenBank/DDBJ whole genome shotgun (WGS) entry which is preliminary data.</text>
</comment>
<reference evidence="2 3" key="1">
    <citation type="journal article" date="2019" name="Int. J. Syst. Evol. Microbiol.">
        <title>The Global Catalogue of Microorganisms (GCM) 10K type strain sequencing project: providing services to taxonomists for standard genome sequencing and annotation.</title>
        <authorList>
            <consortium name="The Broad Institute Genomics Platform"/>
            <consortium name="The Broad Institute Genome Sequencing Center for Infectious Disease"/>
            <person name="Wu L."/>
            <person name="Ma J."/>
        </authorList>
    </citation>
    <scope>NUCLEOTIDE SEQUENCE [LARGE SCALE GENOMIC DNA]</scope>
    <source>
        <strain evidence="2 3">JCM 14545</strain>
    </source>
</reference>
<keyword evidence="3" id="KW-1185">Reference proteome</keyword>
<feature type="compositionally biased region" description="Pro residues" evidence="1">
    <location>
        <begin position="73"/>
        <end position="88"/>
    </location>
</feature>
<sequence length="173" mass="19244">MRARPFGAGRKRQRSPARYETSYVVKSEVVVSSLAERLARPPRQVQRRRSRIIHPEPVPPAPYDPPRARPAEPEPPVPATSPDTPPDPAEWTVQVVGPDRTAPVRPRPTVPSPATVANLIRAKTAQPERGQAPRSARTEPSPAVTRRRGRRVSPATTPVVRRKRRARRPDSVD</sequence>
<dbReference type="EMBL" id="BAAANN010000034">
    <property type="protein sequence ID" value="GAA1981633.1"/>
    <property type="molecule type" value="Genomic_DNA"/>
</dbReference>
<protein>
    <submittedName>
        <fullName evidence="2">Uncharacterized protein</fullName>
    </submittedName>
</protein>
<feature type="region of interest" description="Disordered" evidence="1">
    <location>
        <begin position="35"/>
        <end position="173"/>
    </location>
</feature>
<evidence type="ECO:0000256" key="1">
    <source>
        <dbReference type="SAM" id="MobiDB-lite"/>
    </source>
</evidence>
<feature type="compositionally biased region" description="Basic residues" evidence="1">
    <location>
        <begin position="1"/>
        <end position="15"/>
    </location>
</feature>
<organism evidence="2 3">
    <name type="scientific">Amycolatopsis minnesotensis</name>
    <dbReference type="NCBI Taxonomy" id="337894"/>
    <lineage>
        <taxon>Bacteria</taxon>
        <taxon>Bacillati</taxon>
        <taxon>Actinomycetota</taxon>
        <taxon>Actinomycetes</taxon>
        <taxon>Pseudonocardiales</taxon>
        <taxon>Pseudonocardiaceae</taxon>
        <taxon>Amycolatopsis</taxon>
    </lineage>
</organism>
<feature type="compositionally biased region" description="Pro residues" evidence="1">
    <location>
        <begin position="56"/>
        <end position="65"/>
    </location>
</feature>
<evidence type="ECO:0000313" key="3">
    <source>
        <dbReference type="Proteomes" id="UP001501116"/>
    </source>
</evidence>
<accession>A0ABN2S750</accession>
<dbReference type="Proteomes" id="UP001501116">
    <property type="component" value="Unassembled WGS sequence"/>
</dbReference>
<name>A0ABN2S750_9PSEU</name>
<feature type="region of interest" description="Disordered" evidence="1">
    <location>
        <begin position="1"/>
        <end position="21"/>
    </location>
</feature>
<proteinExistence type="predicted"/>